<name>B4SA02_PELPB</name>
<dbReference type="EMBL" id="CP001110">
    <property type="protein sequence ID" value="ACF43698.1"/>
    <property type="molecule type" value="Genomic_DNA"/>
</dbReference>
<dbReference type="STRING" id="324925.Ppha_1442"/>
<evidence type="ECO:0000313" key="1">
    <source>
        <dbReference type="EMBL" id="ACF43698.1"/>
    </source>
</evidence>
<dbReference type="InterPro" id="IPR038475">
    <property type="entry name" value="RecG_C_sf"/>
</dbReference>
<dbReference type="Proteomes" id="UP000002724">
    <property type="component" value="Chromosome"/>
</dbReference>
<proteinExistence type="predicted"/>
<reference evidence="1 2" key="1">
    <citation type="submission" date="2008-06" db="EMBL/GenBank/DDBJ databases">
        <title>Complete sequence of Pelodictyon phaeoclathratiforme BU-1.</title>
        <authorList>
            <consortium name="US DOE Joint Genome Institute"/>
            <person name="Lucas S."/>
            <person name="Copeland A."/>
            <person name="Lapidus A."/>
            <person name="Glavina del Rio T."/>
            <person name="Dalin E."/>
            <person name="Tice H."/>
            <person name="Bruce D."/>
            <person name="Goodwin L."/>
            <person name="Pitluck S."/>
            <person name="Schmutz J."/>
            <person name="Larimer F."/>
            <person name="Land M."/>
            <person name="Hauser L."/>
            <person name="Kyrpides N."/>
            <person name="Mikhailova N."/>
            <person name="Liu Z."/>
            <person name="Li T."/>
            <person name="Zhao F."/>
            <person name="Overmann J."/>
            <person name="Bryant D.A."/>
            <person name="Richardson P."/>
        </authorList>
    </citation>
    <scope>NUCLEOTIDE SEQUENCE [LARGE SCALE GENOMIC DNA]</scope>
    <source>
        <strain evidence="2">DSM 5477 / BU-1</strain>
    </source>
</reference>
<organism evidence="1 2">
    <name type="scientific">Pelodictyon phaeoclathratiforme (strain DSM 5477 / BU-1)</name>
    <dbReference type="NCBI Taxonomy" id="324925"/>
    <lineage>
        <taxon>Bacteria</taxon>
        <taxon>Pseudomonadati</taxon>
        <taxon>Chlorobiota</taxon>
        <taxon>Chlorobiia</taxon>
        <taxon>Chlorobiales</taxon>
        <taxon>Chlorobiaceae</taxon>
        <taxon>Chlorobium/Pelodictyon group</taxon>
        <taxon>Pelodictyon</taxon>
    </lineage>
</organism>
<dbReference type="Gene3D" id="3.30.565.60">
    <property type="match status" value="1"/>
</dbReference>
<accession>B4SA02</accession>
<sequence length="179" mass="19921">MITWNANRPHGFGVLNPDTFAPYPKNPVIGAFFREIDRADELGSGLRKMMMYGKKYGGADPQLIEGDVFRMIISVPEFGKKPLNTLGREPATFSSGPESIFKRVIRELLIGSRSKSELATALGQKSVSGKLNERIREMLADGLIPAIRVAKLLMSTPLSNFVKSKCFKESNNLARFENR</sequence>
<dbReference type="HOGENOM" id="CLU_1624194_0_0_10"/>
<keyword evidence="2" id="KW-1185">Reference proteome</keyword>
<dbReference type="eggNOG" id="COG2865">
    <property type="taxonomic scope" value="Bacteria"/>
</dbReference>
<evidence type="ECO:0000313" key="2">
    <source>
        <dbReference type="Proteomes" id="UP000002724"/>
    </source>
</evidence>
<protein>
    <submittedName>
        <fullName evidence="1">Putative transcriptional regulator</fullName>
    </submittedName>
</protein>
<dbReference type="KEGG" id="pph:Ppha_1442"/>
<dbReference type="AlphaFoldDB" id="B4SA02"/>
<gene>
    <name evidence="1" type="ordered locus">Ppha_1442</name>
</gene>